<organism evidence="4 5">
    <name type="scientific">Streptomyces iconiensis</name>
    <dbReference type="NCBI Taxonomy" id="1384038"/>
    <lineage>
        <taxon>Bacteria</taxon>
        <taxon>Bacillati</taxon>
        <taxon>Actinomycetota</taxon>
        <taxon>Actinomycetes</taxon>
        <taxon>Kitasatosporales</taxon>
        <taxon>Streptomycetaceae</taxon>
        <taxon>Streptomyces</taxon>
    </lineage>
</organism>
<proteinExistence type="predicted"/>
<feature type="compositionally biased region" description="Basic and acidic residues" evidence="1">
    <location>
        <begin position="526"/>
        <end position="555"/>
    </location>
</feature>
<dbReference type="InterPro" id="IPR020845">
    <property type="entry name" value="AMP-binding_CS"/>
</dbReference>
<accession>A0ABT7A9R5</accession>
<feature type="region of interest" description="Disordered" evidence="1">
    <location>
        <begin position="526"/>
        <end position="579"/>
    </location>
</feature>
<dbReference type="InterPro" id="IPR050237">
    <property type="entry name" value="ATP-dep_AMP-bd_enzyme"/>
</dbReference>
<evidence type="ECO:0000313" key="5">
    <source>
        <dbReference type="Proteomes" id="UP001214441"/>
    </source>
</evidence>
<comment type="caution">
    <text evidence="4">The sequence shown here is derived from an EMBL/GenBank/DDBJ whole genome shotgun (WGS) entry which is preliminary data.</text>
</comment>
<dbReference type="InterPro" id="IPR042099">
    <property type="entry name" value="ANL_N_sf"/>
</dbReference>
<sequence length="579" mass="61569">MTTRPAPPPTLAELTAFAAHVHPGREALVEDGERWTFEALRARTVRSAKAALAHGLRKGDRVAVWAPNSRHWITAALGAVSAGAVLVPLNTRYKTAEAADILRRSRARFLFTVGDFLGTDYAKSLAASGEPLPALERTVVLPMGGAGDPRPDGYARYLERAGEVTDREYAARVATLGPGDLCDILYTSGTTGRPKGVEVTHGQTLSAFTEWSEAVGLRAGDRYLLVNPFFHTFGYKAGVVACLLTGTTMYPEAVYDAGRALRRVAREGVTVLMGPPTVFHTLIHHPERPATDLTSLRLAGTGAAGVPVELVARIREELGVPDVFTAYGLSESTGVATVCPATADAATVARTVGLPLPGTQLRVLTPEGTEAPTGEPGEICLRGKHVMRGYSDDPEATAAAVDADGWLRTGDIGSVDADGFLSVTDRLKDMYIVGGFNAYPAEIELALCGHDGVREAAVVGVPDARLGEVGAAYVVLHEGVEPRGFEDALVSWARERLANYKLPRTVTVLPHLPRNAAGKVLKNTLREQHASREQRPARGQDPAREEGTAREEAPARTDGLSHAADLSRGSALREEGPAV</sequence>
<name>A0ABT7A9R5_9ACTN</name>
<dbReference type="InterPro" id="IPR000873">
    <property type="entry name" value="AMP-dep_synth/lig_dom"/>
</dbReference>
<dbReference type="GO" id="GO:0016874">
    <property type="term" value="F:ligase activity"/>
    <property type="evidence" value="ECO:0007669"/>
    <property type="project" value="UniProtKB-KW"/>
</dbReference>
<evidence type="ECO:0000256" key="1">
    <source>
        <dbReference type="SAM" id="MobiDB-lite"/>
    </source>
</evidence>
<evidence type="ECO:0000313" key="4">
    <source>
        <dbReference type="EMBL" id="MDJ1138097.1"/>
    </source>
</evidence>
<feature type="domain" description="AMP-binding enzyme C-terminal" evidence="3">
    <location>
        <begin position="442"/>
        <end position="519"/>
    </location>
</feature>
<dbReference type="Proteomes" id="UP001214441">
    <property type="component" value="Unassembled WGS sequence"/>
</dbReference>
<dbReference type="PANTHER" id="PTHR43767">
    <property type="entry name" value="LONG-CHAIN-FATTY-ACID--COA LIGASE"/>
    <property type="match status" value="1"/>
</dbReference>
<evidence type="ECO:0000259" key="3">
    <source>
        <dbReference type="Pfam" id="PF13193"/>
    </source>
</evidence>
<gene>
    <name evidence="4" type="ORF">NMN56_040300</name>
</gene>
<dbReference type="Pfam" id="PF13193">
    <property type="entry name" value="AMP-binding_C"/>
    <property type="match status" value="1"/>
</dbReference>
<dbReference type="Gene3D" id="3.30.300.30">
    <property type="match status" value="1"/>
</dbReference>
<dbReference type="InterPro" id="IPR045851">
    <property type="entry name" value="AMP-bd_C_sf"/>
</dbReference>
<dbReference type="SUPFAM" id="SSF56801">
    <property type="entry name" value="Acetyl-CoA synthetase-like"/>
    <property type="match status" value="1"/>
</dbReference>
<evidence type="ECO:0000259" key="2">
    <source>
        <dbReference type="Pfam" id="PF00501"/>
    </source>
</evidence>
<dbReference type="NCBIfam" id="NF005801">
    <property type="entry name" value="PRK07656.1"/>
    <property type="match status" value="1"/>
</dbReference>
<dbReference type="PANTHER" id="PTHR43767:SF1">
    <property type="entry name" value="NONRIBOSOMAL PEPTIDE SYNTHASE PES1 (EUROFUNG)-RELATED"/>
    <property type="match status" value="1"/>
</dbReference>
<dbReference type="InterPro" id="IPR025110">
    <property type="entry name" value="AMP-bd_C"/>
</dbReference>
<keyword evidence="5" id="KW-1185">Reference proteome</keyword>
<dbReference type="EMBL" id="JANCPR020000074">
    <property type="protein sequence ID" value="MDJ1138097.1"/>
    <property type="molecule type" value="Genomic_DNA"/>
</dbReference>
<dbReference type="PROSITE" id="PS00455">
    <property type="entry name" value="AMP_BINDING"/>
    <property type="match status" value="1"/>
</dbReference>
<dbReference type="Pfam" id="PF00501">
    <property type="entry name" value="AMP-binding"/>
    <property type="match status" value="1"/>
</dbReference>
<dbReference type="RefSeq" id="WP_274040679.1">
    <property type="nucleotide sequence ID" value="NZ_JANCPR020000074.1"/>
</dbReference>
<keyword evidence="4" id="KW-0436">Ligase</keyword>
<dbReference type="Gene3D" id="3.40.50.12780">
    <property type="entry name" value="N-terminal domain of ligase-like"/>
    <property type="match status" value="1"/>
</dbReference>
<reference evidence="4 5" key="1">
    <citation type="submission" date="2023-05" db="EMBL/GenBank/DDBJ databases">
        <title>Streptantibioticus silvisoli sp. nov., acidotolerant actinomycetes 1 from pine litter.</title>
        <authorList>
            <person name="Swiecimska M."/>
            <person name="Golinska P."/>
            <person name="Sangal V."/>
            <person name="Wachnowicz B."/>
            <person name="Goodfellow M."/>
        </authorList>
    </citation>
    <scope>NUCLEOTIDE SEQUENCE [LARGE SCALE GENOMIC DNA]</scope>
    <source>
        <strain evidence="4 5">DSM 42109</strain>
    </source>
</reference>
<protein>
    <submittedName>
        <fullName evidence="4">FadD3 family acyl-CoA ligase</fullName>
    </submittedName>
</protein>
<feature type="domain" description="AMP-dependent synthetase/ligase" evidence="2">
    <location>
        <begin position="18"/>
        <end position="390"/>
    </location>
</feature>